<dbReference type="SUPFAM" id="SSF55874">
    <property type="entry name" value="ATPase domain of HSP90 chaperone/DNA topoisomerase II/histidine kinase"/>
    <property type="match status" value="1"/>
</dbReference>
<dbReference type="SMART" id="SM00387">
    <property type="entry name" value="HATPase_c"/>
    <property type="match status" value="1"/>
</dbReference>
<evidence type="ECO:0000256" key="1">
    <source>
        <dbReference type="ARBA" id="ARBA00000085"/>
    </source>
</evidence>
<accession>A0A9D2EEY2</accession>
<dbReference type="EC" id="2.7.13.3" evidence="2"/>
<dbReference type="Gene3D" id="1.20.5.1930">
    <property type="match status" value="1"/>
</dbReference>
<comment type="catalytic activity">
    <reaction evidence="1">
        <text>ATP + protein L-histidine = ADP + protein N-phospho-L-histidine.</text>
        <dbReference type="EC" id="2.7.13.3"/>
    </reaction>
</comment>
<dbReference type="PANTHER" id="PTHR24421">
    <property type="entry name" value="NITRATE/NITRITE SENSOR PROTEIN NARX-RELATED"/>
    <property type="match status" value="1"/>
</dbReference>
<keyword evidence="9" id="KW-0812">Transmembrane</keyword>
<dbReference type="CDD" id="cd16917">
    <property type="entry name" value="HATPase_UhpB-NarQ-NarX-like"/>
    <property type="match status" value="1"/>
</dbReference>
<dbReference type="PROSITE" id="PS50109">
    <property type="entry name" value="HIS_KIN"/>
    <property type="match status" value="1"/>
</dbReference>
<evidence type="ECO:0000256" key="6">
    <source>
        <dbReference type="ARBA" id="ARBA00022777"/>
    </source>
</evidence>
<evidence type="ECO:0000256" key="7">
    <source>
        <dbReference type="ARBA" id="ARBA00022840"/>
    </source>
</evidence>
<feature type="transmembrane region" description="Helical" evidence="9">
    <location>
        <begin position="12"/>
        <end position="29"/>
    </location>
</feature>
<evidence type="ECO:0000313" key="11">
    <source>
        <dbReference type="EMBL" id="HIZ36145.1"/>
    </source>
</evidence>
<protein>
    <recommendedName>
        <fullName evidence="2">histidine kinase</fullName>
        <ecNumber evidence="2">2.7.13.3</ecNumber>
    </recommendedName>
</protein>
<dbReference type="Pfam" id="PF07730">
    <property type="entry name" value="HisKA_3"/>
    <property type="match status" value="1"/>
</dbReference>
<evidence type="ECO:0000256" key="2">
    <source>
        <dbReference type="ARBA" id="ARBA00012438"/>
    </source>
</evidence>
<keyword evidence="9" id="KW-1133">Transmembrane helix</keyword>
<keyword evidence="7" id="KW-0067">ATP-binding</keyword>
<keyword evidence="4" id="KW-0808">Transferase</keyword>
<keyword evidence="9" id="KW-0472">Membrane</keyword>
<dbReference type="Pfam" id="PF02518">
    <property type="entry name" value="HATPase_c"/>
    <property type="match status" value="1"/>
</dbReference>
<comment type="caution">
    <text evidence="11">The sequence shown here is derived from an EMBL/GenBank/DDBJ whole genome shotgun (WGS) entry which is preliminary data.</text>
</comment>
<dbReference type="InterPro" id="IPR003594">
    <property type="entry name" value="HATPase_dom"/>
</dbReference>
<evidence type="ECO:0000256" key="3">
    <source>
        <dbReference type="ARBA" id="ARBA00022553"/>
    </source>
</evidence>
<evidence type="ECO:0000256" key="5">
    <source>
        <dbReference type="ARBA" id="ARBA00022741"/>
    </source>
</evidence>
<keyword evidence="5" id="KW-0547">Nucleotide-binding</keyword>
<evidence type="ECO:0000256" key="4">
    <source>
        <dbReference type="ARBA" id="ARBA00022679"/>
    </source>
</evidence>
<dbReference type="Gene3D" id="3.30.565.10">
    <property type="entry name" value="Histidine kinase-like ATPase, C-terminal domain"/>
    <property type="match status" value="1"/>
</dbReference>
<keyword evidence="8" id="KW-0902">Two-component regulatory system</keyword>
<evidence type="ECO:0000313" key="12">
    <source>
        <dbReference type="Proteomes" id="UP000824037"/>
    </source>
</evidence>
<dbReference type="InterPro" id="IPR011712">
    <property type="entry name" value="Sig_transdc_His_kin_sub3_dim/P"/>
</dbReference>
<reference evidence="11" key="1">
    <citation type="journal article" date="2021" name="PeerJ">
        <title>Extensive microbial diversity within the chicken gut microbiome revealed by metagenomics and culture.</title>
        <authorList>
            <person name="Gilroy R."/>
            <person name="Ravi A."/>
            <person name="Getino M."/>
            <person name="Pursley I."/>
            <person name="Horton D.L."/>
            <person name="Alikhan N.F."/>
            <person name="Baker D."/>
            <person name="Gharbi K."/>
            <person name="Hall N."/>
            <person name="Watson M."/>
            <person name="Adriaenssens E.M."/>
            <person name="Foster-Nyarko E."/>
            <person name="Jarju S."/>
            <person name="Secka A."/>
            <person name="Antonio M."/>
            <person name="Oren A."/>
            <person name="Chaudhuri R.R."/>
            <person name="La Ragione R."/>
            <person name="Hildebrand F."/>
            <person name="Pallen M.J."/>
        </authorList>
    </citation>
    <scope>NUCLEOTIDE SEQUENCE</scope>
    <source>
        <strain evidence="11">ChiGjej4B4-7305</strain>
    </source>
</reference>
<sequence>MRTDRGWKRFYATGWVVSCLIGIAAIHEWRGRMRAIEQQLFEAQRTRQAVVQRVAAEERLRIARELHDSLTHSISVVKMQSGVAAHLARKRGEPVPEALQAIEQAAGEAARDLRETLGVLRRDSGEATDSRGLRDLPELIERTRDAGLTATLTVLGSPRPLPQEVDAAAYRIVQEALTNVSRHAGTATARVQVSYRADELTVLVEDDGVGHRGAPASTGLGLIGMRERAAALGGRLAAQGRPGGGFTVRADLPAAEDR</sequence>
<evidence type="ECO:0000256" key="8">
    <source>
        <dbReference type="ARBA" id="ARBA00023012"/>
    </source>
</evidence>
<organism evidence="11 12">
    <name type="scientific">Candidatus Ruania gallistercoris</name>
    <dbReference type="NCBI Taxonomy" id="2838746"/>
    <lineage>
        <taxon>Bacteria</taxon>
        <taxon>Bacillati</taxon>
        <taxon>Actinomycetota</taxon>
        <taxon>Actinomycetes</taxon>
        <taxon>Micrococcales</taxon>
        <taxon>Ruaniaceae</taxon>
        <taxon>Ruania</taxon>
    </lineage>
</organism>
<keyword evidence="3" id="KW-0597">Phosphoprotein</keyword>
<evidence type="ECO:0000256" key="9">
    <source>
        <dbReference type="SAM" id="Phobius"/>
    </source>
</evidence>
<dbReference type="PANTHER" id="PTHR24421:SF10">
    <property type="entry name" value="NITRATE_NITRITE SENSOR PROTEIN NARQ"/>
    <property type="match status" value="1"/>
</dbReference>
<dbReference type="Proteomes" id="UP000824037">
    <property type="component" value="Unassembled WGS sequence"/>
</dbReference>
<name>A0A9D2EEY2_9MICO</name>
<dbReference type="GO" id="GO:0000155">
    <property type="term" value="F:phosphorelay sensor kinase activity"/>
    <property type="evidence" value="ECO:0007669"/>
    <property type="project" value="InterPro"/>
</dbReference>
<keyword evidence="6 11" id="KW-0418">Kinase</keyword>
<reference evidence="11" key="2">
    <citation type="submission" date="2021-04" db="EMBL/GenBank/DDBJ databases">
        <authorList>
            <person name="Gilroy R."/>
        </authorList>
    </citation>
    <scope>NUCLEOTIDE SEQUENCE</scope>
    <source>
        <strain evidence="11">ChiGjej4B4-7305</strain>
    </source>
</reference>
<dbReference type="AlphaFoldDB" id="A0A9D2EEY2"/>
<gene>
    <name evidence="11" type="ORF">H9815_10230</name>
</gene>
<dbReference type="InterPro" id="IPR005467">
    <property type="entry name" value="His_kinase_dom"/>
</dbReference>
<dbReference type="InterPro" id="IPR050482">
    <property type="entry name" value="Sensor_HK_TwoCompSys"/>
</dbReference>
<proteinExistence type="predicted"/>
<feature type="domain" description="Histidine kinase" evidence="10">
    <location>
        <begin position="171"/>
        <end position="256"/>
    </location>
</feature>
<dbReference type="GO" id="GO:0005524">
    <property type="term" value="F:ATP binding"/>
    <property type="evidence" value="ECO:0007669"/>
    <property type="project" value="UniProtKB-KW"/>
</dbReference>
<dbReference type="InterPro" id="IPR036890">
    <property type="entry name" value="HATPase_C_sf"/>
</dbReference>
<dbReference type="EMBL" id="DXBY01000170">
    <property type="protein sequence ID" value="HIZ36145.1"/>
    <property type="molecule type" value="Genomic_DNA"/>
</dbReference>
<evidence type="ECO:0000259" key="10">
    <source>
        <dbReference type="PROSITE" id="PS50109"/>
    </source>
</evidence>
<dbReference type="GO" id="GO:0016020">
    <property type="term" value="C:membrane"/>
    <property type="evidence" value="ECO:0007669"/>
    <property type="project" value="InterPro"/>
</dbReference>
<dbReference type="GO" id="GO:0046983">
    <property type="term" value="F:protein dimerization activity"/>
    <property type="evidence" value="ECO:0007669"/>
    <property type="project" value="InterPro"/>
</dbReference>